<accession>H0EGB7</accession>
<keyword evidence="5 7" id="KW-0472">Membrane</keyword>
<comment type="similarity">
    <text evidence="2">Belongs to the CCC1 family.</text>
</comment>
<dbReference type="EMBL" id="AGUE01000023">
    <property type="protein sequence ID" value="EHL02452.1"/>
    <property type="molecule type" value="Genomic_DNA"/>
</dbReference>
<dbReference type="HOGENOM" id="CLU_038957_0_0_1"/>
<dbReference type="InParanoid" id="H0EGB7"/>
<organism evidence="8 9">
    <name type="scientific">Glarea lozoyensis (strain ATCC 74030 / MF5533)</name>
    <dbReference type="NCBI Taxonomy" id="1104152"/>
    <lineage>
        <taxon>Eukaryota</taxon>
        <taxon>Fungi</taxon>
        <taxon>Dikarya</taxon>
        <taxon>Ascomycota</taxon>
        <taxon>Pezizomycotina</taxon>
        <taxon>Leotiomycetes</taxon>
        <taxon>Helotiales</taxon>
        <taxon>Helotiaceae</taxon>
        <taxon>Glarea</taxon>
    </lineage>
</organism>
<dbReference type="AlphaFoldDB" id="H0EGB7"/>
<dbReference type="FunCoup" id="H0EGB7">
    <property type="interactions" value="8"/>
</dbReference>
<proteinExistence type="inferred from homology"/>
<feature type="compositionally biased region" description="Polar residues" evidence="6">
    <location>
        <begin position="22"/>
        <end position="31"/>
    </location>
</feature>
<gene>
    <name evidence="8" type="ORF">M7I_1532</name>
</gene>
<dbReference type="Proteomes" id="UP000005446">
    <property type="component" value="Unassembled WGS sequence"/>
</dbReference>
<evidence type="ECO:0000256" key="7">
    <source>
        <dbReference type="SAM" id="Phobius"/>
    </source>
</evidence>
<evidence type="ECO:0000256" key="1">
    <source>
        <dbReference type="ARBA" id="ARBA00004127"/>
    </source>
</evidence>
<comment type="subcellular location">
    <subcellularLocation>
        <location evidence="1">Endomembrane system</location>
        <topology evidence="1">Multi-pass membrane protein</topology>
    </subcellularLocation>
</comment>
<dbReference type="Pfam" id="PF01988">
    <property type="entry name" value="VIT1"/>
    <property type="match status" value="1"/>
</dbReference>
<dbReference type="OrthoDB" id="73465at2759"/>
<feature type="transmembrane region" description="Helical" evidence="7">
    <location>
        <begin position="191"/>
        <end position="211"/>
    </location>
</feature>
<keyword evidence="4 7" id="KW-1133">Transmembrane helix</keyword>
<feature type="compositionally biased region" description="Low complexity" evidence="6">
    <location>
        <begin position="56"/>
        <end position="65"/>
    </location>
</feature>
<dbReference type="GO" id="GO:0012505">
    <property type="term" value="C:endomembrane system"/>
    <property type="evidence" value="ECO:0007669"/>
    <property type="project" value="UniProtKB-SubCell"/>
</dbReference>
<reference evidence="8 9" key="1">
    <citation type="journal article" date="2012" name="Eukaryot. Cell">
        <title>Genome sequence of the fungus Glarea lozoyensis: the first genome sequence of a species from the Helotiaceae family.</title>
        <authorList>
            <person name="Youssar L."/>
            <person name="Gruening B.A."/>
            <person name="Erxleben A."/>
            <person name="Guenther S."/>
            <person name="Huettel W."/>
        </authorList>
    </citation>
    <scope>NUCLEOTIDE SEQUENCE [LARGE SCALE GENOMIC DNA]</scope>
    <source>
        <strain evidence="9">ATCC 74030 / MF5533</strain>
    </source>
</reference>
<evidence type="ECO:0000313" key="8">
    <source>
        <dbReference type="EMBL" id="EHL02452.1"/>
    </source>
</evidence>
<keyword evidence="9" id="KW-1185">Reference proteome</keyword>
<dbReference type="GO" id="GO:0005384">
    <property type="term" value="F:manganese ion transmembrane transporter activity"/>
    <property type="evidence" value="ECO:0007669"/>
    <property type="project" value="InterPro"/>
</dbReference>
<keyword evidence="3 7" id="KW-0812">Transmembrane</keyword>
<evidence type="ECO:0000256" key="6">
    <source>
        <dbReference type="SAM" id="MobiDB-lite"/>
    </source>
</evidence>
<evidence type="ECO:0000256" key="5">
    <source>
        <dbReference type="ARBA" id="ARBA00023136"/>
    </source>
</evidence>
<dbReference type="GO" id="GO:0030026">
    <property type="term" value="P:intracellular manganese ion homeostasis"/>
    <property type="evidence" value="ECO:0007669"/>
    <property type="project" value="InterPro"/>
</dbReference>
<feature type="region of interest" description="Disordered" evidence="6">
    <location>
        <begin position="21"/>
        <end position="70"/>
    </location>
</feature>
<protein>
    <submittedName>
        <fullName evidence="8">Uncharacterized protein</fullName>
    </submittedName>
</protein>
<dbReference type="InterPro" id="IPR008217">
    <property type="entry name" value="Ccc1_fam"/>
</dbReference>
<name>H0EGB7_GLAL7</name>
<sequence>MSLVALKNLFYGKTITPLPRPRSNTSWTNASEPLLSPTDRSPRPPESFKHGDLESQHPISSQPSKPKSKGFRIDARVISDATIGLSDGLTVPFALTAGLSALGNTKFVIYGGFAELIAGAISMGVGGYLGAKNPHAVTTTLTQIFVPYNIPSRPLSEITASLSQSPHLVDFIMKFSHCLEEPASSRAFTSAATIALAYFLGGLLPLIPYFFVGVDQYDPNVNTIKWVI</sequence>
<feature type="compositionally biased region" description="Basic and acidic residues" evidence="6">
    <location>
        <begin position="40"/>
        <end position="55"/>
    </location>
</feature>
<comment type="caution">
    <text evidence="8">The sequence shown here is derived from an EMBL/GenBank/DDBJ whole genome shotgun (WGS) entry which is preliminary data.</text>
</comment>
<evidence type="ECO:0000256" key="4">
    <source>
        <dbReference type="ARBA" id="ARBA00022989"/>
    </source>
</evidence>
<dbReference type="PANTHER" id="PTHR31851">
    <property type="entry name" value="FE(2+)/MN(2+) TRANSPORTER PCL1"/>
    <property type="match status" value="1"/>
</dbReference>
<evidence type="ECO:0000313" key="9">
    <source>
        <dbReference type="Proteomes" id="UP000005446"/>
    </source>
</evidence>
<evidence type="ECO:0000256" key="3">
    <source>
        <dbReference type="ARBA" id="ARBA00022692"/>
    </source>
</evidence>
<evidence type="ECO:0000256" key="2">
    <source>
        <dbReference type="ARBA" id="ARBA00007049"/>
    </source>
</evidence>